<accession>E3LVR1</accession>
<gene>
    <name evidence="2" type="ORF">CRE_29777</name>
</gene>
<organism evidence="3">
    <name type="scientific">Caenorhabditis remanei</name>
    <name type="common">Caenorhabditis vulgaris</name>
    <dbReference type="NCBI Taxonomy" id="31234"/>
    <lineage>
        <taxon>Eukaryota</taxon>
        <taxon>Metazoa</taxon>
        <taxon>Ecdysozoa</taxon>
        <taxon>Nematoda</taxon>
        <taxon>Chromadorea</taxon>
        <taxon>Rhabditida</taxon>
        <taxon>Rhabditina</taxon>
        <taxon>Rhabditomorpha</taxon>
        <taxon>Rhabditoidea</taxon>
        <taxon>Rhabditidae</taxon>
        <taxon>Peloderinae</taxon>
        <taxon>Caenorhabditis</taxon>
    </lineage>
</organism>
<feature type="coiled-coil region" evidence="1">
    <location>
        <begin position="22"/>
        <end position="78"/>
    </location>
</feature>
<dbReference type="EMBL" id="DS268416">
    <property type="protein sequence ID" value="EFP12575.1"/>
    <property type="molecule type" value="Genomic_DNA"/>
</dbReference>
<keyword evidence="1" id="KW-0175">Coiled coil</keyword>
<sequence>MSVTVTTFKCEELEPDYQSTMIDYMQETIDSLKNNNKELEDKNQELQNHLHSLSNRNVEEIIEENKMLLEKNKELSEKWKNVLLLRAQQKRYSQLIFKNEHLEKSVEFLNLKSKSDEKFKDECLNKIIGVEEAKKELEKKHQEEVSWLKEEIKIWKSDLSNEEKQKLIAELFGNKGSAV</sequence>
<dbReference type="Proteomes" id="UP000008281">
    <property type="component" value="Unassembled WGS sequence"/>
</dbReference>
<dbReference type="GeneID" id="9810140"/>
<dbReference type="AlphaFoldDB" id="E3LVR1"/>
<proteinExistence type="predicted"/>
<dbReference type="RefSeq" id="XP_003112141.2">
    <property type="nucleotide sequence ID" value="XM_003112093.2"/>
</dbReference>
<dbReference type="InParanoid" id="E3LVR1"/>
<feature type="coiled-coil region" evidence="1">
    <location>
        <begin position="120"/>
        <end position="150"/>
    </location>
</feature>
<dbReference type="CTD" id="9810140"/>
<evidence type="ECO:0000313" key="2">
    <source>
        <dbReference type="EMBL" id="EFP12575.1"/>
    </source>
</evidence>
<protein>
    <submittedName>
        <fullName evidence="2">Uncharacterized protein</fullName>
    </submittedName>
</protein>
<evidence type="ECO:0000256" key="1">
    <source>
        <dbReference type="SAM" id="Coils"/>
    </source>
</evidence>
<dbReference type="KEGG" id="crq:GCK72_002485"/>
<reference evidence="2" key="1">
    <citation type="submission" date="2007-07" db="EMBL/GenBank/DDBJ databases">
        <title>PCAP assembly of the Caenorhabditis remanei genome.</title>
        <authorList>
            <consortium name="The Caenorhabditis remanei Sequencing Consortium"/>
            <person name="Wilson R.K."/>
        </authorList>
    </citation>
    <scope>NUCLEOTIDE SEQUENCE [LARGE SCALE GENOMIC DNA]</scope>
    <source>
        <strain evidence="2">PB4641</strain>
    </source>
</reference>
<keyword evidence="3" id="KW-1185">Reference proteome</keyword>
<name>E3LVR1_CAERE</name>
<dbReference type="HOGENOM" id="CLU_1504838_0_0_1"/>
<evidence type="ECO:0000313" key="3">
    <source>
        <dbReference type="Proteomes" id="UP000008281"/>
    </source>
</evidence>